<name>A0A140LDC7_9FIRM</name>
<sequence>MLNSIRETRAVKDGLHNIILEIPEDVYLSIYDNLNDKDAYDVLKQYLNYHQDDGIPSDVRIQHNKNAHTVNIYANLHYLGNGKTRTKYYMDDAMDER</sequence>
<accession>A0A140LDC7</accession>
<gene>
    <name evidence="1" type="ORF">AN618_03080</name>
</gene>
<evidence type="ECO:0000313" key="1">
    <source>
        <dbReference type="EMBL" id="KXG78552.1"/>
    </source>
</evidence>
<dbReference type="Proteomes" id="UP000070427">
    <property type="component" value="Unassembled WGS sequence"/>
</dbReference>
<dbReference type="OrthoDB" id="1707731at2"/>
<reference evidence="1 2" key="1">
    <citation type="submission" date="2015-12" db="EMBL/GenBank/DDBJ databases">
        <title>Draft genome sequnece of Fervidicola ferrireducens strain Y170.</title>
        <authorList>
            <person name="Patel B.K."/>
        </authorList>
    </citation>
    <scope>NUCLEOTIDE SEQUENCE [LARGE SCALE GENOMIC DNA]</scope>
    <source>
        <strain evidence="1 2">Y170</strain>
    </source>
</reference>
<dbReference type="InParanoid" id="A0A140LDC7"/>
<organism evidence="1 2">
    <name type="scientific">Fervidicola ferrireducens</name>
    <dbReference type="NCBI Taxonomy" id="520764"/>
    <lineage>
        <taxon>Bacteria</taxon>
        <taxon>Bacillati</taxon>
        <taxon>Bacillota</taxon>
        <taxon>Clostridia</taxon>
        <taxon>Thermosediminibacterales</taxon>
        <taxon>Thermosediminibacteraceae</taxon>
        <taxon>Fervidicola</taxon>
    </lineage>
</organism>
<dbReference type="AlphaFoldDB" id="A0A140LDC7"/>
<proteinExistence type="predicted"/>
<protein>
    <submittedName>
        <fullName evidence="1">Uncharacterized protein</fullName>
    </submittedName>
</protein>
<dbReference type="STRING" id="520764.AN618_03080"/>
<keyword evidence="2" id="KW-1185">Reference proteome</keyword>
<evidence type="ECO:0000313" key="2">
    <source>
        <dbReference type="Proteomes" id="UP000070427"/>
    </source>
</evidence>
<comment type="caution">
    <text evidence="1">The sequence shown here is derived from an EMBL/GenBank/DDBJ whole genome shotgun (WGS) entry which is preliminary data.</text>
</comment>
<dbReference type="EMBL" id="LOED01000002">
    <property type="protein sequence ID" value="KXG78552.1"/>
    <property type="molecule type" value="Genomic_DNA"/>
</dbReference>